<feature type="transmembrane region" description="Helical" evidence="1">
    <location>
        <begin position="29"/>
        <end position="53"/>
    </location>
</feature>
<keyword evidence="1" id="KW-0472">Membrane</keyword>
<dbReference type="Pfam" id="PF08695">
    <property type="entry name" value="Coa1"/>
    <property type="match status" value="1"/>
</dbReference>
<keyword evidence="3" id="KW-1185">Reference proteome</keyword>
<gene>
    <name evidence="2" type="ORF">E2F49_09795</name>
</gene>
<dbReference type="EMBL" id="SMTG01000004">
    <property type="protein sequence ID" value="TDK30648.1"/>
    <property type="molecule type" value="Genomic_DNA"/>
</dbReference>
<name>A0A4R5U8N0_9GAMM</name>
<organism evidence="2 3">
    <name type="scientific">Luteimonas terrae</name>
    <dbReference type="NCBI Taxonomy" id="1530191"/>
    <lineage>
        <taxon>Bacteria</taxon>
        <taxon>Pseudomonadati</taxon>
        <taxon>Pseudomonadota</taxon>
        <taxon>Gammaproteobacteria</taxon>
        <taxon>Lysobacterales</taxon>
        <taxon>Lysobacteraceae</taxon>
        <taxon>Luteimonas</taxon>
    </lineage>
</organism>
<protein>
    <recommendedName>
        <fullName evidence="4">Cytochrome oxidase complex assembly protein 1</fullName>
    </recommendedName>
</protein>
<dbReference type="AlphaFoldDB" id="A0A4R5U8N0"/>
<reference evidence="2 3" key="1">
    <citation type="submission" date="2019-03" db="EMBL/GenBank/DDBJ databases">
        <title>Luteimonas zhaokaii sp.nov., isolated from the rectal contents of Plateau pika in Yushu, Qinghai Province, China.</title>
        <authorList>
            <person name="Zhang G."/>
        </authorList>
    </citation>
    <scope>NUCLEOTIDE SEQUENCE [LARGE SCALE GENOMIC DNA]</scope>
    <source>
        <strain evidence="2 3">THG-MD21</strain>
    </source>
</reference>
<dbReference type="Proteomes" id="UP000295543">
    <property type="component" value="Unassembled WGS sequence"/>
</dbReference>
<accession>A0A4R5U8N0</accession>
<keyword evidence="1" id="KW-0812">Transmembrane</keyword>
<comment type="caution">
    <text evidence="2">The sequence shown here is derived from an EMBL/GenBank/DDBJ whole genome shotgun (WGS) entry which is preliminary data.</text>
</comment>
<dbReference type="InterPro" id="IPR014807">
    <property type="entry name" value="Coa1"/>
</dbReference>
<keyword evidence="1" id="KW-1133">Transmembrane helix</keyword>
<evidence type="ECO:0000313" key="3">
    <source>
        <dbReference type="Proteomes" id="UP000295543"/>
    </source>
</evidence>
<proteinExistence type="predicted"/>
<dbReference type="OrthoDB" id="6050292at2"/>
<sequence>MSTRPPPLPPHVPPAAAAPRGWWQRHWKWALPVVVVGVFAMLVACAAGLLFALRGTMMGSDVYRDAMARAVAHPELVAALGEPVEAGFMPMGSISRSNEDGGSGRADLVIGLSGPRGEGHLVATADRRLGAWTWESLVFVPEGGGVDDAILIADEHEPVEHHAASAP</sequence>
<evidence type="ECO:0000256" key="1">
    <source>
        <dbReference type="SAM" id="Phobius"/>
    </source>
</evidence>
<evidence type="ECO:0008006" key="4">
    <source>
        <dbReference type="Google" id="ProtNLM"/>
    </source>
</evidence>
<evidence type="ECO:0000313" key="2">
    <source>
        <dbReference type="EMBL" id="TDK30648.1"/>
    </source>
</evidence>
<dbReference type="RefSeq" id="WP_133393728.1">
    <property type="nucleotide sequence ID" value="NZ_SMTG01000004.1"/>
</dbReference>